<organism evidence="1 2">
    <name type="scientific">Silicimonas algicola</name>
    <dbReference type="NCBI Taxonomy" id="1826607"/>
    <lineage>
        <taxon>Bacteria</taxon>
        <taxon>Pseudomonadati</taxon>
        <taxon>Pseudomonadota</taxon>
        <taxon>Alphaproteobacteria</taxon>
        <taxon>Rhodobacterales</taxon>
        <taxon>Paracoccaceae</taxon>
    </lineage>
</organism>
<keyword evidence="2" id="KW-1185">Reference proteome</keyword>
<evidence type="ECO:0000313" key="2">
    <source>
        <dbReference type="Proteomes" id="UP000245390"/>
    </source>
</evidence>
<dbReference type="RefSeq" id="WP_126918562.1">
    <property type="nucleotide sequence ID" value="NZ_CP034588.1"/>
</dbReference>
<dbReference type="KEGG" id="salo:EF888_11160"/>
<sequence>MIGSFGKSMLCPEPGLPQDEVRRRQNRLGECIGYVRWQARRHRCGRVLVVTYQAVEAAFTNIPNVETLHFNAVAGLDRYKDVACLIVIGRPLPSHIELEALAGGYFGATGASGYTTERTGVRTVSGDVRGVRVIRHRDATAEDLRAAICDDELVQAIGRGRGVNRTVDNPLEVHVLADVAPPLAYDKVTTWDVEAPDVVQRMLLAGIAVDSPADAAVLHPQMFESVEQAKKAFQRAVFKGQNPMKDTYREMSLKSAAYRRSGRGVGWQTAYWVSDEREEIRHALEETLRSLADWRPH</sequence>
<gene>
    <name evidence="1" type="ORF">C8D95_11720</name>
</gene>
<reference evidence="1 2" key="1">
    <citation type="submission" date="2018-05" db="EMBL/GenBank/DDBJ databases">
        <title>Genomic Encyclopedia of Type Strains, Phase IV (KMG-IV): sequencing the most valuable type-strain genomes for metagenomic binning, comparative biology and taxonomic classification.</title>
        <authorList>
            <person name="Goeker M."/>
        </authorList>
    </citation>
    <scope>NUCLEOTIDE SEQUENCE [LARGE SCALE GENOMIC DNA]</scope>
    <source>
        <strain evidence="1 2">DSM 103371</strain>
    </source>
</reference>
<comment type="caution">
    <text evidence="1">The sequence shown here is derived from an EMBL/GenBank/DDBJ whole genome shotgun (WGS) entry which is preliminary data.</text>
</comment>
<evidence type="ECO:0000313" key="1">
    <source>
        <dbReference type="EMBL" id="PWK51677.1"/>
    </source>
</evidence>
<protein>
    <submittedName>
        <fullName evidence="1">Uncharacterized protein</fullName>
    </submittedName>
</protein>
<dbReference type="EMBL" id="QGGV01000017">
    <property type="protein sequence ID" value="PWK51677.1"/>
    <property type="molecule type" value="Genomic_DNA"/>
</dbReference>
<dbReference type="OrthoDB" id="123525at2"/>
<dbReference type="Proteomes" id="UP000245390">
    <property type="component" value="Unassembled WGS sequence"/>
</dbReference>
<accession>A0A316GAZ3</accession>
<dbReference type="AlphaFoldDB" id="A0A316GAZ3"/>
<proteinExistence type="predicted"/>
<name>A0A316GAZ3_9RHOB</name>